<proteinExistence type="predicted"/>
<evidence type="ECO:0000313" key="2">
    <source>
        <dbReference type="Proteomes" id="UP000234681"/>
    </source>
</evidence>
<dbReference type="EMBL" id="CH473988">
    <property type="protein sequence ID" value="EDL97311.1"/>
    <property type="molecule type" value="Genomic_DNA"/>
</dbReference>
<dbReference type="Proteomes" id="UP000234681">
    <property type="component" value="Chromosome 20"/>
</dbReference>
<evidence type="ECO:0000313" key="1">
    <source>
        <dbReference type="EMBL" id="EDL97311.1"/>
    </source>
</evidence>
<name>A6JKU5_RAT</name>
<organism evidence="1 2">
    <name type="scientific">Rattus norvegicus</name>
    <name type="common">Rat</name>
    <dbReference type="NCBI Taxonomy" id="10116"/>
    <lineage>
        <taxon>Eukaryota</taxon>
        <taxon>Metazoa</taxon>
        <taxon>Chordata</taxon>
        <taxon>Craniata</taxon>
        <taxon>Vertebrata</taxon>
        <taxon>Euteleostomi</taxon>
        <taxon>Mammalia</taxon>
        <taxon>Eutheria</taxon>
        <taxon>Euarchontoglires</taxon>
        <taxon>Glires</taxon>
        <taxon>Rodentia</taxon>
        <taxon>Myomorpha</taxon>
        <taxon>Muroidea</taxon>
        <taxon>Muridae</taxon>
        <taxon>Murinae</taxon>
        <taxon>Rattus</taxon>
    </lineage>
</organism>
<gene>
    <name evidence="1" type="ORF">rCG_60642</name>
</gene>
<dbReference type="AlphaFoldDB" id="A6JKU5"/>
<reference evidence="2" key="1">
    <citation type="submission" date="2005-09" db="EMBL/GenBank/DDBJ databases">
        <authorList>
            <person name="Mural R.J."/>
            <person name="Li P.W."/>
            <person name="Adams M.D."/>
            <person name="Amanatides P.G."/>
            <person name="Baden-Tillson H."/>
            <person name="Barnstead M."/>
            <person name="Chin S.H."/>
            <person name="Dew I."/>
            <person name="Evans C.A."/>
            <person name="Ferriera S."/>
            <person name="Flanigan M."/>
            <person name="Fosler C."/>
            <person name="Glodek A."/>
            <person name="Gu Z."/>
            <person name="Holt R.A."/>
            <person name="Jennings D."/>
            <person name="Kraft C.L."/>
            <person name="Lu F."/>
            <person name="Nguyen T."/>
            <person name="Nusskern D.R."/>
            <person name="Pfannkoch C.M."/>
            <person name="Sitter C."/>
            <person name="Sutton G.G."/>
            <person name="Venter J.C."/>
            <person name="Wang Z."/>
            <person name="Woodage T."/>
            <person name="Zheng X.H."/>
            <person name="Zhong F."/>
        </authorList>
    </citation>
    <scope>NUCLEOTIDE SEQUENCE [LARGE SCALE GENOMIC DNA]</scope>
    <source>
        <strain>BN</strain>
        <strain evidence="2">Sprague-Dawley</strain>
    </source>
</reference>
<protein>
    <submittedName>
        <fullName evidence="1">RCG60642</fullName>
    </submittedName>
</protein>
<sequence>MECQQQCQCLWRVKERSEELEPPPLPRPHTPAIKEIIAEQILTITVPAATVVMDGANKCLQPLPL</sequence>
<accession>A6JKU5</accession>